<gene>
    <name evidence="1" type="ORF">K458DRAFT_292869</name>
</gene>
<evidence type="ECO:0000313" key="1">
    <source>
        <dbReference type="EMBL" id="KAF2688875.1"/>
    </source>
</evidence>
<dbReference type="OrthoDB" id="5144514at2759"/>
<organism evidence="1 2">
    <name type="scientific">Lentithecium fluviatile CBS 122367</name>
    <dbReference type="NCBI Taxonomy" id="1168545"/>
    <lineage>
        <taxon>Eukaryota</taxon>
        <taxon>Fungi</taxon>
        <taxon>Dikarya</taxon>
        <taxon>Ascomycota</taxon>
        <taxon>Pezizomycotina</taxon>
        <taxon>Dothideomycetes</taxon>
        <taxon>Pleosporomycetidae</taxon>
        <taxon>Pleosporales</taxon>
        <taxon>Massarineae</taxon>
        <taxon>Lentitheciaceae</taxon>
        <taxon>Lentithecium</taxon>
    </lineage>
</organism>
<dbReference type="PANTHER" id="PTHR36195">
    <property type="entry name" value="DOMAIN PROTEIN, PUTATIVE (AFU_ORTHOLOGUE AFUA_5G01990)-RELATED-RELATED"/>
    <property type="match status" value="1"/>
</dbReference>
<dbReference type="InterPro" id="IPR006771">
    <property type="entry name" value="CetA-like"/>
</dbReference>
<dbReference type="Pfam" id="PF04681">
    <property type="entry name" value="Bys1"/>
    <property type="match status" value="1"/>
</dbReference>
<name>A0A6G1JFC2_9PLEO</name>
<reference evidence="1" key="1">
    <citation type="journal article" date="2020" name="Stud. Mycol.">
        <title>101 Dothideomycetes genomes: a test case for predicting lifestyles and emergence of pathogens.</title>
        <authorList>
            <person name="Haridas S."/>
            <person name="Albert R."/>
            <person name="Binder M."/>
            <person name="Bloem J."/>
            <person name="Labutti K."/>
            <person name="Salamov A."/>
            <person name="Andreopoulos B."/>
            <person name="Baker S."/>
            <person name="Barry K."/>
            <person name="Bills G."/>
            <person name="Bluhm B."/>
            <person name="Cannon C."/>
            <person name="Castanera R."/>
            <person name="Culley D."/>
            <person name="Daum C."/>
            <person name="Ezra D."/>
            <person name="Gonzalez J."/>
            <person name="Henrissat B."/>
            <person name="Kuo A."/>
            <person name="Liang C."/>
            <person name="Lipzen A."/>
            <person name="Lutzoni F."/>
            <person name="Magnuson J."/>
            <person name="Mondo S."/>
            <person name="Nolan M."/>
            <person name="Ohm R."/>
            <person name="Pangilinan J."/>
            <person name="Park H.-J."/>
            <person name="Ramirez L."/>
            <person name="Alfaro M."/>
            <person name="Sun H."/>
            <person name="Tritt A."/>
            <person name="Yoshinaga Y."/>
            <person name="Zwiers L.-H."/>
            <person name="Turgeon B."/>
            <person name="Goodwin S."/>
            <person name="Spatafora J."/>
            <person name="Crous P."/>
            <person name="Grigoriev I."/>
        </authorList>
    </citation>
    <scope>NUCLEOTIDE SEQUENCE</scope>
    <source>
        <strain evidence="1">CBS 122367</strain>
    </source>
</reference>
<protein>
    <submittedName>
        <fullName evidence="1">Uncharacterized protein</fullName>
    </submittedName>
</protein>
<sequence>MGNAVFANRCERDIWIWSVDETTGSSAPIKVAGRSRYTEPFRVPGAGGVVFKVSNSDQIVGGAHTQFEYAISNDQLYYDLSFVDCAKGESASDCPGHAKGLAMYSPNDACGKLDCAPGTYCPKQAYYVDTPLSKLGIEEPVFGCGSAGTGMDLYMVICSENPQVLKRSIAGRLAVEF</sequence>
<dbReference type="AlphaFoldDB" id="A0A6G1JFC2"/>
<proteinExistence type="predicted"/>
<evidence type="ECO:0000313" key="2">
    <source>
        <dbReference type="Proteomes" id="UP000799291"/>
    </source>
</evidence>
<accession>A0A6G1JFC2</accession>
<keyword evidence="2" id="KW-1185">Reference proteome</keyword>
<dbReference type="EMBL" id="MU005573">
    <property type="protein sequence ID" value="KAF2688875.1"/>
    <property type="molecule type" value="Genomic_DNA"/>
</dbReference>
<dbReference type="Proteomes" id="UP000799291">
    <property type="component" value="Unassembled WGS sequence"/>
</dbReference>